<protein>
    <submittedName>
        <fullName evidence="3">Uncharacterized protein</fullName>
    </submittedName>
</protein>
<sequence length="248" mass="25502">MREAVMSGMVLADDSLINLFPDPAWDVAGFRDLAGGVIAVCLYAAVAMVIVGVLTLLPGLITNNMMERAFSWKRLLCALMIPLTIGAATGGFAWGAGAFGTDGLAVNDSYQSANGHPDWKGVKNDEAKKSDDLGGVVRQLGEDIANRVGKAAGDAIDKALSTGKKAWQWLSGGDGKGNVFQKAGQAAGDAASGAWDWLSGGDGKGNVFQKAGDAASGAWDWASGGDGKGNVFEKTGRAAGDLWSSLFG</sequence>
<comment type="caution">
    <text evidence="3">The sequence shown here is derived from an EMBL/GenBank/DDBJ whole genome shotgun (WGS) entry which is preliminary data.</text>
</comment>
<dbReference type="EMBL" id="WDZO01000020">
    <property type="protein sequence ID" value="KAB6911818.1"/>
    <property type="molecule type" value="Genomic_DNA"/>
</dbReference>
<keyword evidence="1" id="KW-0472">Membrane</keyword>
<evidence type="ECO:0000313" key="5">
    <source>
        <dbReference type="Proteomes" id="UP000491334"/>
    </source>
</evidence>
<keyword evidence="1" id="KW-0812">Transmembrane</keyword>
<keyword evidence="1" id="KW-1133">Transmembrane helix</keyword>
<evidence type="ECO:0000313" key="2">
    <source>
        <dbReference type="EMBL" id="KAB6911818.1"/>
    </source>
</evidence>
<evidence type="ECO:0000313" key="3">
    <source>
        <dbReference type="EMBL" id="KAB6917273.1"/>
    </source>
</evidence>
<dbReference type="EMBL" id="WDZP01000018">
    <property type="protein sequence ID" value="KAB6917273.1"/>
    <property type="molecule type" value="Genomic_DNA"/>
</dbReference>
<accession>A0A6I1BTK2</accession>
<feature type="transmembrane region" description="Helical" evidence="1">
    <location>
        <begin position="75"/>
        <end position="96"/>
    </location>
</feature>
<evidence type="ECO:0000256" key="1">
    <source>
        <dbReference type="SAM" id="Phobius"/>
    </source>
</evidence>
<evidence type="ECO:0000313" key="4">
    <source>
        <dbReference type="Proteomes" id="UP000481350"/>
    </source>
</evidence>
<gene>
    <name evidence="2" type="ORF">GBJ98_08190</name>
    <name evidence="3" type="ORF">GBK06_08215</name>
</gene>
<dbReference type="Proteomes" id="UP000491334">
    <property type="component" value="Unassembled WGS sequence"/>
</dbReference>
<dbReference type="Proteomes" id="UP000481350">
    <property type="component" value="Unassembled WGS sequence"/>
</dbReference>
<dbReference type="AlphaFoldDB" id="A0A6I1BTK2"/>
<name>A0A6I1BTK2_BIFLN</name>
<proteinExistence type="predicted"/>
<feature type="transmembrane region" description="Helical" evidence="1">
    <location>
        <begin position="33"/>
        <end position="54"/>
    </location>
</feature>
<organism evidence="3 5">
    <name type="scientific">Bifidobacterium longum</name>
    <dbReference type="NCBI Taxonomy" id="216816"/>
    <lineage>
        <taxon>Bacteria</taxon>
        <taxon>Bacillati</taxon>
        <taxon>Actinomycetota</taxon>
        <taxon>Actinomycetes</taxon>
        <taxon>Bifidobacteriales</taxon>
        <taxon>Bifidobacteriaceae</taxon>
        <taxon>Bifidobacterium</taxon>
    </lineage>
</organism>
<reference evidence="4 5" key="1">
    <citation type="journal article" date="2019" name="Nat. Med.">
        <title>A library of human gut bacterial isolates paired with longitudinal multiomics data enables mechanistic microbiome research.</title>
        <authorList>
            <person name="Poyet M."/>
            <person name="Groussin M."/>
            <person name="Gibbons S.M."/>
            <person name="Avila-Pacheco J."/>
            <person name="Jiang X."/>
            <person name="Kearney S.M."/>
            <person name="Perrotta A.R."/>
            <person name="Berdy B."/>
            <person name="Zhao S."/>
            <person name="Lieberman T.D."/>
            <person name="Swanson P.K."/>
            <person name="Smith M."/>
            <person name="Roesemann S."/>
            <person name="Alexander J.E."/>
            <person name="Rich S.A."/>
            <person name="Livny J."/>
            <person name="Vlamakis H."/>
            <person name="Clish C."/>
            <person name="Bullock K."/>
            <person name="Deik A."/>
            <person name="Scott J."/>
            <person name="Pierce K.A."/>
            <person name="Xavier R.J."/>
            <person name="Alm E.J."/>
        </authorList>
    </citation>
    <scope>NUCLEOTIDE SEQUENCE [LARGE SCALE GENOMIC DNA]</scope>
    <source>
        <strain evidence="2 4">BIOML-A283</strain>
        <strain evidence="3 5">BIOML-A284</strain>
    </source>
</reference>